<comment type="subcellular location">
    <subcellularLocation>
        <location evidence="1 6">Cell membrane</location>
        <topology evidence="1 6">Multi-pass membrane protein</topology>
    </subcellularLocation>
</comment>
<dbReference type="AlphaFoldDB" id="A0A931NHC8"/>
<accession>A0A931NHC8</accession>
<feature type="transmembrane region" description="Helical" evidence="6">
    <location>
        <begin position="163"/>
        <end position="185"/>
    </location>
</feature>
<feature type="transmembrane region" description="Helical" evidence="6">
    <location>
        <begin position="197"/>
        <end position="217"/>
    </location>
</feature>
<proteinExistence type="inferred from homology"/>
<name>A0A931NHC8_9BURK</name>
<gene>
    <name evidence="8" type="ORF">I7X39_05615</name>
</gene>
<dbReference type="GO" id="GO:0005886">
    <property type="term" value="C:plasma membrane"/>
    <property type="evidence" value="ECO:0007669"/>
    <property type="project" value="UniProtKB-SubCell"/>
</dbReference>
<dbReference type="RefSeq" id="WP_198110000.1">
    <property type="nucleotide sequence ID" value="NZ_JAEDAK010000003.1"/>
</dbReference>
<comment type="caution">
    <text evidence="8">The sequence shown here is derived from an EMBL/GenBank/DDBJ whole genome shotgun (WGS) entry which is preliminary data.</text>
</comment>
<keyword evidence="5 6" id="KW-0472">Membrane</keyword>
<evidence type="ECO:0000313" key="9">
    <source>
        <dbReference type="Proteomes" id="UP000613266"/>
    </source>
</evidence>
<evidence type="ECO:0000256" key="1">
    <source>
        <dbReference type="ARBA" id="ARBA00004651"/>
    </source>
</evidence>
<protein>
    <recommendedName>
        <fullName evidence="6">TVP38/TMEM64 family membrane protein</fullName>
    </recommendedName>
</protein>
<feature type="domain" description="VTT" evidence="7">
    <location>
        <begin position="70"/>
        <end position="181"/>
    </location>
</feature>
<organism evidence="8 9">
    <name type="scientific">Inhella proteolytica</name>
    <dbReference type="NCBI Taxonomy" id="2795029"/>
    <lineage>
        <taxon>Bacteria</taxon>
        <taxon>Pseudomonadati</taxon>
        <taxon>Pseudomonadota</taxon>
        <taxon>Betaproteobacteria</taxon>
        <taxon>Burkholderiales</taxon>
        <taxon>Sphaerotilaceae</taxon>
        <taxon>Inhella</taxon>
    </lineage>
</organism>
<sequence>MSPPRSHHRRLLALAALLIALLGLALAWQFSPARAWLDPLRLVAQAQALAADMGHGVLLALFVLAGCLAVPLSLLVLLAVLALGPLPGLLFSLAGGSLIAAPSFALGRWLGQRAVEQLAGPRVQALNALVARRGLLAVVAVRLVPAAPFAVVNLVLGATRVAWAPFLLGNVLGMLPMAGMTAWLAPQILAQLQHPSGAGWAFVVGVLVLVAGATWGLKRWARSL</sequence>
<dbReference type="PANTHER" id="PTHR12677:SF59">
    <property type="entry name" value="GOLGI APPARATUS MEMBRANE PROTEIN TVP38-RELATED"/>
    <property type="match status" value="1"/>
</dbReference>
<dbReference type="EMBL" id="JAEDAK010000003">
    <property type="protein sequence ID" value="MBH9576380.1"/>
    <property type="molecule type" value="Genomic_DNA"/>
</dbReference>
<evidence type="ECO:0000256" key="2">
    <source>
        <dbReference type="ARBA" id="ARBA00022475"/>
    </source>
</evidence>
<dbReference type="InterPro" id="IPR032816">
    <property type="entry name" value="VTT_dom"/>
</dbReference>
<feature type="transmembrane region" description="Helical" evidence="6">
    <location>
        <begin position="57"/>
        <end position="82"/>
    </location>
</feature>
<dbReference type="Proteomes" id="UP000613266">
    <property type="component" value="Unassembled WGS sequence"/>
</dbReference>
<evidence type="ECO:0000313" key="8">
    <source>
        <dbReference type="EMBL" id="MBH9576380.1"/>
    </source>
</evidence>
<dbReference type="PROSITE" id="PS51318">
    <property type="entry name" value="TAT"/>
    <property type="match status" value="1"/>
</dbReference>
<dbReference type="Pfam" id="PF09335">
    <property type="entry name" value="VTT_dom"/>
    <property type="match status" value="1"/>
</dbReference>
<evidence type="ECO:0000256" key="3">
    <source>
        <dbReference type="ARBA" id="ARBA00022692"/>
    </source>
</evidence>
<reference evidence="8" key="1">
    <citation type="submission" date="2020-12" db="EMBL/GenBank/DDBJ databases">
        <title>The genome sequence of Inhella sp. 1Y17.</title>
        <authorList>
            <person name="Liu Y."/>
        </authorList>
    </citation>
    <scope>NUCLEOTIDE SEQUENCE</scope>
    <source>
        <strain evidence="8">1Y17</strain>
    </source>
</reference>
<evidence type="ECO:0000256" key="6">
    <source>
        <dbReference type="RuleBase" id="RU366058"/>
    </source>
</evidence>
<keyword evidence="3 6" id="KW-0812">Transmembrane</keyword>
<comment type="similarity">
    <text evidence="6">Belongs to the TVP38/TMEM64 family.</text>
</comment>
<dbReference type="InterPro" id="IPR006311">
    <property type="entry name" value="TAT_signal"/>
</dbReference>
<keyword evidence="4 6" id="KW-1133">Transmembrane helix</keyword>
<dbReference type="InterPro" id="IPR015414">
    <property type="entry name" value="TMEM64"/>
</dbReference>
<evidence type="ECO:0000256" key="4">
    <source>
        <dbReference type="ARBA" id="ARBA00022989"/>
    </source>
</evidence>
<evidence type="ECO:0000256" key="5">
    <source>
        <dbReference type="ARBA" id="ARBA00023136"/>
    </source>
</evidence>
<dbReference type="PANTHER" id="PTHR12677">
    <property type="entry name" value="GOLGI APPARATUS MEMBRANE PROTEIN TVP38-RELATED"/>
    <property type="match status" value="1"/>
</dbReference>
<feature type="transmembrane region" description="Helical" evidence="6">
    <location>
        <begin position="130"/>
        <end position="156"/>
    </location>
</feature>
<keyword evidence="9" id="KW-1185">Reference proteome</keyword>
<keyword evidence="2 6" id="KW-1003">Cell membrane</keyword>
<evidence type="ECO:0000259" key="7">
    <source>
        <dbReference type="Pfam" id="PF09335"/>
    </source>
</evidence>
<feature type="transmembrane region" description="Helical" evidence="6">
    <location>
        <begin position="89"/>
        <end position="110"/>
    </location>
</feature>